<organism evidence="2 3">
    <name type="scientific">Panicum virgatum</name>
    <name type="common">Blackwell switchgrass</name>
    <dbReference type="NCBI Taxonomy" id="38727"/>
    <lineage>
        <taxon>Eukaryota</taxon>
        <taxon>Viridiplantae</taxon>
        <taxon>Streptophyta</taxon>
        <taxon>Embryophyta</taxon>
        <taxon>Tracheophyta</taxon>
        <taxon>Spermatophyta</taxon>
        <taxon>Magnoliopsida</taxon>
        <taxon>Liliopsida</taxon>
        <taxon>Poales</taxon>
        <taxon>Poaceae</taxon>
        <taxon>PACMAD clade</taxon>
        <taxon>Panicoideae</taxon>
        <taxon>Panicodae</taxon>
        <taxon>Paniceae</taxon>
        <taxon>Panicinae</taxon>
        <taxon>Panicum</taxon>
        <taxon>Panicum sect. Hiantes</taxon>
    </lineage>
</organism>
<dbReference type="Proteomes" id="UP000823388">
    <property type="component" value="Chromosome 4K"/>
</dbReference>
<dbReference type="InterPro" id="IPR053772">
    <property type="entry name" value="At1g61320/At1g61330-like"/>
</dbReference>
<feature type="domain" description="At1g61320/AtMIF1 LRR" evidence="1">
    <location>
        <begin position="82"/>
        <end position="424"/>
    </location>
</feature>
<gene>
    <name evidence="2" type="ORF">PVAP13_4KG096100</name>
</gene>
<dbReference type="EMBL" id="CM029043">
    <property type="protein sequence ID" value="KAG2610067.1"/>
    <property type="molecule type" value="Genomic_DNA"/>
</dbReference>
<dbReference type="AlphaFoldDB" id="A0A8T0TIK9"/>
<comment type="caution">
    <text evidence="2">The sequence shown here is derived from an EMBL/GenBank/DDBJ whole genome shotgun (WGS) entry which is preliminary data.</text>
</comment>
<dbReference type="Pfam" id="PF23622">
    <property type="entry name" value="LRR_At1g61320_AtMIF1"/>
    <property type="match status" value="1"/>
</dbReference>
<dbReference type="PANTHER" id="PTHR34145">
    <property type="entry name" value="OS02G0105600 PROTEIN"/>
    <property type="match status" value="1"/>
</dbReference>
<dbReference type="SUPFAM" id="SSF52047">
    <property type="entry name" value="RNI-like"/>
    <property type="match status" value="1"/>
</dbReference>
<dbReference type="InterPro" id="IPR032675">
    <property type="entry name" value="LRR_dom_sf"/>
</dbReference>
<proteinExistence type="predicted"/>
<evidence type="ECO:0000259" key="1">
    <source>
        <dbReference type="Pfam" id="PF23622"/>
    </source>
</evidence>
<sequence length="443" mass="50940">MLRRVFSKLQFNEVVRTSVLSSNSRHMWTVSSKLSLDCVAICGGHRYFCSKQKYTQRFIDGVNAVLRQLHGKVFEDLEIKVEFNSLLVDHLNSWISFAVSSLVKNLALDLAPAEFVAVNVRDKKFVDVKDRYMFPIELFDSASISRIRHIQLSCVSFRPPSPYRGFPNLRKLDLELFDASEMDLDEVLSGCSNLEWLSFYRCDVNDELKVKQPLSRLLYLRIVHCNIKKVVLCAENLKTLEYHGGRLPIELGQVKQLETAELRLYGITFEYVLTELPDFICCVQNLTFQTSYLPLEKPLLLENIGSFPQLRFLRLTLLVRYRDNDNILSWASFLRAAALIEELEMHFDVHFVGFGWGNFKILPPCLYNYLRKVHFTGFNGVKGQREFLLHIVENAPALKVLTIDPKKKLGLCNCKPSDFVACRAKVRSELKGKLSPGTEVNIL</sequence>
<dbReference type="PANTHER" id="PTHR34145:SF57">
    <property type="entry name" value="F-BOX DOMAIN-CONTAINING PROTEIN"/>
    <property type="match status" value="1"/>
</dbReference>
<dbReference type="InterPro" id="IPR055357">
    <property type="entry name" value="LRR_At1g61320_AtMIF1"/>
</dbReference>
<evidence type="ECO:0000313" key="2">
    <source>
        <dbReference type="EMBL" id="KAG2610067.1"/>
    </source>
</evidence>
<protein>
    <recommendedName>
        <fullName evidence="1">At1g61320/AtMIF1 LRR domain-containing protein</fullName>
    </recommendedName>
</protein>
<keyword evidence="3" id="KW-1185">Reference proteome</keyword>
<evidence type="ECO:0000313" key="3">
    <source>
        <dbReference type="Proteomes" id="UP000823388"/>
    </source>
</evidence>
<name>A0A8T0TIK9_PANVG</name>
<accession>A0A8T0TIK9</accession>
<dbReference type="Gene3D" id="3.80.10.10">
    <property type="entry name" value="Ribonuclease Inhibitor"/>
    <property type="match status" value="1"/>
</dbReference>
<reference evidence="2" key="1">
    <citation type="submission" date="2020-05" db="EMBL/GenBank/DDBJ databases">
        <title>WGS assembly of Panicum virgatum.</title>
        <authorList>
            <person name="Lovell J.T."/>
            <person name="Jenkins J."/>
            <person name="Shu S."/>
            <person name="Juenger T.E."/>
            <person name="Schmutz J."/>
        </authorList>
    </citation>
    <scope>NUCLEOTIDE SEQUENCE</scope>
    <source>
        <strain evidence="2">AP13</strain>
    </source>
</reference>